<dbReference type="InterPro" id="IPR043502">
    <property type="entry name" value="DNA/RNA_pol_sf"/>
</dbReference>
<dbReference type="PANTHER" id="PTHR24559:SF444">
    <property type="entry name" value="REVERSE TRANSCRIPTASE DOMAIN-CONTAINING PROTEIN"/>
    <property type="match status" value="1"/>
</dbReference>
<dbReference type="AlphaFoldDB" id="A0A226CSV2"/>
<protein>
    <submittedName>
        <fullName evidence="1">Transposon Ty3-G Gag-Pol polyprotein</fullName>
    </submittedName>
</protein>
<dbReference type="Proteomes" id="UP000198287">
    <property type="component" value="Unassembled WGS sequence"/>
</dbReference>
<dbReference type="EMBL" id="LNIX01000124">
    <property type="protein sequence ID" value="OXA36532.1"/>
    <property type="molecule type" value="Genomic_DNA"/>
</dbReference>
<accession>A0A226CSV2</accession>
<keyword evidence="2" id="KW-1185">Reference proteome</keyword>
<name>A0A226CSV2_FOLCA</name>
<dbReference type="SUPFAM" id="SSF56672">
    <property type="entry name" value="DNA/RNA polymerases"/>
    <property type="match status" value="1"/>
</dbReference>
<gene>
    <name evidence="1" type="ORF">Fcan01_28703</name>
</gene>
<dbReference type="Gene3D" id="3.10.10.10">
    <property type="entry name" value="HIV Type 1 Reverse Transcriptase, subunit A, domain 1"/>
    <property type="match status" value="1"/>
</dbReference>
<dbReference type="Gene3D" id="3.30.70.270">
    <property type="match status" value="1"/>
</dbReference>
<comment type="caution">
    <text evidence="1">The sequence shown here is derived from an EMBL/GenBank/DDBJ whole genome shotgun (WGS) entry which is preliminary data.</text>
</comment>
<reference evidence="1 2" key="1">
    <citation type="submission" date="2015-12" db="EMBL/GenBank/DDBJ databases">
        <title>The genome of Folsomia candida.</title>
        <authorList>
            <person name="Faddeeva A."/>
            <person name="Derks M.F."/>
            <person name="Anvar Y."/>
            <person name="Smit S."/>
            <person name="Van Straalen N."/>
            <person name="Roelofs D."/>
        </authorList>
    </citation>
    <scope>NUCLEOTIDE SEQUENCE [LARGE SCALE GENOMIC DNA]</scope>
    <source>
        <strain evidence="1 2">VU population</strain>
        <tissue evidence="1">Whole body</tissue>
    </source>
</reference>
<dbReference type="GO" id="GO:0071897">
    <property type="term" value="P:DNA biosynthetic process"/>
    <property type="evidence" value="ECO:0007669"/>
    <property type="project" value="UniProtKB-ARBA"/>
</dbReference>
<organism evidence="1 2">
    <name type="scientific">Folsomia candida</name>
    <name type="common">Springtail</name>
    <dbReference type="NCBI Taxonomy" id="158441"/>
    <lineage>
        <taxon>Eukaryota</taxon>
        <taxon>Metazoa</taxon>
        <taxon>Ecdysozoa</taxon>
        <taxon>Arthropoda</taxon>
        <taxon>Hexapoda</taxon>
        <taxon>Collembola</taxon>
        <taxon>Entomobryomorpha</taxon>
        <taxon>Isotomoidea</taxon>
        <taxon>Isotomidae</taxon>
        <taxon>Proisotominae</taxon>
        <taxon>Folsomia</taxon>
    </lineage>
</organism>
<evidence type="ECO:0000313" key="2">
    <source>
        <dbReference type="Proteomes" id="UP000198287"/>
    </source>
</evidence>
<dbReference type="STRING" id="158441.A0A226CSV2"/>
<proteinExistence type="predicted"/>
<evidence type="ECO:0000313" key="1">
    <source>
        <dbReference type="EMBL" id="OXA36532.1"/>
    </source>
</evidence>
<sequence length="272" mass="30853">MPGDLKLADVGDAAPIAVKPYPRSFAEQQFINEQVVLVRKPDNSWRFCVAYMKINAIAKSDPFPMSCMQDLFQIYMVQNGFLRQIFEMDFFYIPLPESEKKYTSFVTNEGQFEFEFVPMRAKNSPPLFLRVLNYVFKDMAFGAPNPPDKNSAPSPSHQPCSQTPKIILRLSARQNSGVHYYPEDSSPTLPNFLPLKTFSVPQNPNHCVHLLVYAPSTDVGSRLSPTFAVPFMPFRVLICLLFGRKIVRKVSLRHLLTTAPVLAPSTYMHPLS</sequence>
<dbReference type="InterPro" id="IPR053134">
    <property type="entry name" value="RNA-dir_DNA_polymerase"/>
</dbReference>
<dbReference type="InterPro" id="IPR043128">
    <property type="entry name" value="Rev_trsase/Diguanyl_cyclase"/>
</dbReference>
<dbReference type="PANTHER" id="PTHR24559">
    <property type="entry name" value="TRANSPOSON TY3-I GAG-POL POLYPROTEIN"/>
    <property type="match status" value="1"/>
</dbReference>